<evidence type="ECO:0000313" key="9">
    <source>
        <dbReference type="Proteomes" id="UP001301958"/>
    </source>
</evidence>
<feature type="transmembrane region" description="Helical" evidence="7">
    <location>
        <begin position="94"/>
        <end position="117"/>
    </location>
</feature>
<feature type="compositionally biased region" description="Low complexity" evidence="6">
    <location>
        <begin position="29"/>
        <end position="56"/>
    </location>
</feature>
<dbReference type="GO" id="GO:0005384">
    <property type="term" value="F:manganese ion transmembrane transporter activity"/>
    <property type="evidence" value="ECO:0007669"/>
    <property type="project" value="InterPro"/>
</dbReference>
<dbReference type="GO" id="GO:0030026">
    <property type="term" value="P:intracellular manganese ion homeostasis"/>
    <property type="evidence" value="ECO:0007669"/>
    <property type="project" value="InterPro"/>
</dbReference>
<evidence type="ECO:0000256" key="7">
    <source>
        <dbReference type="SAM" id="Phobius"/>
    </source>
</evidence>
<protein>
    <submittedName>
        <fullName evidence="8">VIT family-domain-containing protein</fullName>
    </submittedName>
</protein>
<comment type="caution">
    <text evidence="8">The sequence shown here is derived from an EMBL/GenBank/DDBJ whole genome shotgun (WGS) entry which is preliminary data.</text>
</comment>
<gene>
    <name evidence="8" type="ORF">QBC38DRAFT_504988</name>
</gene>
<keyword evidence="3 7" id="KW-0812">Transmembrane</keyword>
<evidence type="ECO:0000256" key="1">
    <source>
        <dbReference type="ARBA" id="ARBA00004127"/>
    </source>
</evidence>
<feature type="transmembrane region" description="Helical" evidence="7">
    <location>
        <begin position="181"/>
        <end position="204"/>
    </location>
</feature>
<dbReference type="PANTHER" id="PTHR31851">
    <property type="entry name" value="FE(2+)/MN(2+) TRANSPORTER PCL1"/>
    <property type="match status" value="1"/>
</dbReference>
<comment type="subcellular location">
    <subcellularLocation>
        <location evidence="1">Endomembrane system</location>
        <topology evidence="1">Multi-pass membrane protein</topology>
    </subcellularLocation>
</comment>
<dbReference type="InterPro" id="IPR008217">
    <property type="entry name" value="Ccc1_fam"/>
</dbReference>
<keyword evidence="9" id="KW-1185">Reference proteome</keyword>
<dbReference type="Proteomes" id="UP001301958">
    <property type="component" value="Unassembled WGS sequence"/>
</dbReference>
<feature type="transmembrane region" description="Helical" evidence="7">
    <location>
        <begin position="216"/>
        <end position="239"/>
    </location>
</feature>
<feature type="region of interest" description="Disordered" evidence="6">
    <location>
        <begin position="1"/>
        <end position="56"/>
    </location>
</feature>
<evidence type="ECO:0000256" key="4">
    <source>
        <dbReference type="ARBA" id="ARBA00022989"/>
    </source>
</evidence>
<dbReference type="EMBL" id="MU865559">
    <property type="protein sequence ID" value="KAK4221329.1"/>
    <property type="molecule type" value="Genomic_DNA"/>
</dbReference>
<accession>A0AAN6YL74</accession>
<evidence type="ECO:0000256" key="2">
    <source>
        <dbReference type="ARBA" id="ARBA00007049"/>
    </source>
</evidence>
<reference evidence="8" key="1">
    <citation type="journal article" date="2023" name="Mol. Phylogenet. Evol.">
        <title>Genome-scale phylogeny and comparative genomics of the fungal order Sordariales.</title>
        <authorList>
            <person name="Hensen N."/>
            <person name="Bonometti L."/>
            <person name="Westerberg I."/>
            <person name="Brannstrom I.O."/>
            <person name="Guillou S."/>
            <person name="Cros-Aarteil S."/>
            <person name="Calhoun S."/>
            <person name="Haridas S."/>
            <person name="Kuo A."/>
            <person name="Mondo S."/>
            <person name="Pangilinan J."/>
            <person name="Riley R."/>
            <person name="LaButti K."/>
            <person name="Andreopoulos B."/>
            <person name="Lipzen A."/>
            <person name="Chen C."/>
            <person name="Yan M."/>
            <person name="Daum C."/>
            <person name="Ng V."/>
            <person name="Clum A."/>
            <person name="Steindorff A."/>
            <person name="Ohm R.A."/>
            <person name="Martin F."/>
            <person name="Silar P."/>
            <person name="Natvig D.O."/>
            <person name="Lalanne C."/>
            <person name="Gautier V."/>
            <person name="Ament-Velasquez S.L."/>
            <person name="Kruys A."/>
            <person name="Hutchinson M.I."/>
            <person name="Powell A.J."/>
            <person name="Barry K."/>
            <person name="Miller A.N."/>
            <person name="Grigoriev I.V."/>
            <person name="Debuchy R."/>
            <person name="Gladieux P."/>
            <person name="Hiltunen Thoren M."/>
            <person name="Johannesson H."/>
        </authorList>
    </citation>
    <scope>NUCLEOTIDE SEQUENCE</scope>
    <source>
        <strain evidence="8">CBS 990.96</strain>
    </source>
</reference>
<sequence length="276" mass="29689">MTTLNHHLSRLMGKEPQTIPPPNTLPIYESVPRQSSSDDSESFRPSTATPLSSSSPKISLQTFASNLTLGFADGLTVPFALTAGLSSLGNTKTVIYAGMAEICAGSISMGIGGYLAARSDHQSSTQNPTSQSTEHLLQDQEKPIPFSEWKTQLQEINLPLEIKDKILLLLNNEHDLPESPILSGLSVALGYLLGGIIPLFPYFFLKETDDPLSKGLAWSFGVCVIALFVFGFGKAWVLGDEKRFGRCLWEGIQMVVLGSVAAGAALLCVRGFEGLS</sequence>
<feature type="transmembrane region" description="Helical" evidence="7">
    <location>
        <begin position="67"/>
        <end position="88"/>
    </location>
</feature>
<comment type="similarity">
    <text evidence="2">Belongs to the CCC1 family.</text>
</comment>
<dbReference type="GO" id="GO:0012505">
    <property type="term" value="C:endomembrane system"/>
    <property type="evidence" value="ECO:0007669"/>
    <property type="project" value="UniProtKB-SubCell"/>
</dbReference>
<reference evidence="8" key="2">
    <citation type="submission" date="2023-05" db="EMBL/GenBank/DDBJ databases">
        <authorList>
            <consortium name="Lawrence Berkeley National Laboratory"/>
            <person name="Steindorff A."/>
            <person name="Hensen N."/>
            <person name="Bonometti L."/>
            <person name="Westerberg I."/>
            <person name="Brannstrom I.O."/>
            <person name="Guillou S."/>
            <person name="Cros-Aarteil S."/>
            <person name="Calhoun S."/>
            <person name="Haridas S."/>
            <person name="Kuo A."/>
            <person name="Mondo S."/>
            <person name="Pangilinan J."/>
            <person name="Riley R."/>
            <person name="Labutti K."/>
            <person name="Andreopoulos B."/>
            <person name="Lipzen A."/>
            <person name="Chen C."/>
            <person name="Yanf M."/>
            <person name="Daum C."/>
            <person name="Ng V."/>
            <person name="Clum A."/>
            <person name="Ohm R."/>
            <person name="Martin F."/>
            <person name="Silar P."/>
            <person name="Natvig D."/>
            <person name="Lalanne C."/>
            <person name="Gautier V."/>
            <person name="Ament-Velasquez S.L."/>
            <person name="Kruys A."/>
            <person name="Hutchinson M.I."/>
            <person name="Powell A.J."/>
            <person name="Barry K."/>
            <person name="Miller A.N."/>
            <person name="Grigoriev I.V."/>
            <person name="Debuchy R."/>
            <person name="Gladieux P."/>
            <person name="Thoren M.H."/>
            <person name="Johannesson H."/>
        </authorList>
    </citation>
    <scope>NUCLEOTIDE SEQUENCE</scope>
    <source>
        <strain evidence="8">CBS 990.96</strain>
    </source>
</reference>
<keyword evidence="4 7" id="KW-1133">Transmembrane helix</keyword>
<dbReference type="Pfam" id="PF01988">
    <property type="entry name" value="VIT1"/>
    <property type="match status" value="1"/>
</dbReference>
<evidence type="ECO:0000256" key="3">
    <source>
        <dbReference type="ARBA" id="ARBA00022692"/>
    </source>
</evidence>
<evidence type="ECO:0000313" key="8">
    <source>
        <dbReference type="EMBL" id="KAK4221329.1"/>
    </source>
</evidence>
<evidence type="ECO:0000256" key="6">
    <source>
        <dbReference type="SAM" id="MobiDB-lite"/>
    </source>
</evidence>
<dbReference type="AlphaFoldDB" id="A0AAN6YL74"/>
<feature type="transmembrane region" description="Helical" evidence="7">
    <location>
        <begin position="251"/>
        <end position="272"/>
    </location>
</feature>
<organism evidence="8 9">
    <name type="scientific">Podospora fimiseda</name>
    <dbReference type="NCBI Taxonomy" id="252190"/>
    <lineage>
        <taxon>Eukaryota</taxon>
        <taxon>Fungi</taxon>
        <taxon>Dikarya</taxon>
        <taxon>Ascomycota</taxon>
        <taxon>Pezizomycotina</taxon>
        <taxon>Sordariomycetes</taxon>
        <taxon>Sordariomycetidae</taxon>
        <taxon>Sordariales</taxon>
        <taxon>Podosporaceae</taxon>
        <taxon>Podospora</taxon>
    </lineage>
</organism>
<evidence type="ECO:0000256" key="5">
    <source>
        <dbReference type="ARBA" id="ARBA00023136"/>
    </source>
</evidence>
<keyword evidence="5 7" id="KW-0472">Membrane</keyword>
<name>A0AAN6YL74_9PEZI</name>
<proteinExistence type="inferred from homology"/>